<organism evidence="4 5">
    <name type="scientific">Pegethrix bostrychoides GSE-TBD4-15B</name>
    <dbReference type="NCBI Taxonomy" id="2839662"/>
    <lineage>
        <taxon>Bacteria</taxon>
        <taxon>Bacillati</taxon>
        <taxon>Cyanobacteriota</taxon>
        <taxon>Cyanophyceae</taxon>
        <taxon>Oculatellales</taxon>
        <taxon>Oculatellaceae</taxon>
        <taxon>Pegethrix</taxon>
    </lineage>
</organism>
<evidence type="ECO:0000313" key="4">
    <source>
        <dbReference type="EMBL" id="MBW4466286.1"/>
    </source>
</evidence>
<dbReference type="AlphaFoldDB" id="A0A951PB02"/>
<evidence type="ECO:0000256" key="2">
    <source>
        <dbReference type="SAM" id="SignalP"/>
    </source>
</evidence>
<dbReference type="Gene3D" id="1.20.1260.10">
    <property type="match status" value="2"/>
</dbReference>
<evidence type="ECO:0000259" key="3">
    <source>
        <dbReference type="Pfam" id="PF03713"/>
    </source>
</evidence>
<feature type="compositionally biased region" description="Low complexity" evidence="1">
    <location>
        <begin position="24"/>
        <end position="38"/>
    </location>
</feature>
<dbReference type="EMBL" id="JAHHHV010000067">
    <property type="protein sequence ID" value="MBW4466286.1"/>
    <property type="molecule type" value="Genomic_DNA"/>
</dbReference>
<dbReference type="Pfam" id="PF03713">
    <property type="entry name" value="DUF305"/>
    <property type="match status" value="1"/>
</dbReference>
<dbReference type="PANTHER" id="PTHR36933">
    <property type="entry name" value="SLL0788 PROTEIN"/>
    <property type="match status" value="1"/>
</dbReference>
<feature type="chain" id="PRO_5036853633" evidence="2">
    <location>
        <begin position="20"/>
        <end position="234"/>
    </location>
</feature>
<reference evidence="4" key="1">
    <citation type="submission" date="2021-05" db="EMBL/GenBank/DDBJ databases">
        <authorList>
            <person name="Pietrasiak N."/>
            <person name="Ward R."/>
            <person name="Stajich J.E."/>
            <person name="Kurbessoian T."/>
        </authorList>
    </citation>
    <scope>NUCLEOTIDE SEQUENCE</scope>
    <source>
        <strain evidence="4">GSE-TBD4-15B</strain>
    </source>
</reference>
<feature type="compositionally biased region" description="Low complexity" evidence="1">
    <location>
        <begin position="53"/>
        <end position="64"/>
    </location>
</feature>
<evidence type="ECO:0000256" key="1">
    <source>
        <dbReference type="SAM" id="MobiDB-lite"/>
    </source>
</evidence>
<gene>
    <name evidence="4" type="ORF">KME07_12750</name>
</gene>
<evidence type="ECO:0000313" key="5">
    <source>
        <dbReference type="Proteomes" id="UP000707356"/>
    </source>
</evidence>
<feature type="signal peptide" evidence="2">
    <location>
        <begin position="1"/>
        <end position="19"/>
    </location>
</feature>
<keyword evidence="2" id="KW-0732">Signal</keyword>
<feature type="region of interest" description="Disordered" evidence="1">
    <location>
        <begin position="21"/>
        <end position="64"/>
    </location>
</feature>
<proteinExistence type="predicted"/>
<protein>
    <submittedName>
        <fullName evidence="4">DUF305 domain-containing protein</fullName>
    </submittedName>
</protein>
<name>A0A951PB02_9CYAN</name>
<sequence>MLALGGLTTLLSVGFAACANSPGTQTTSSESASQTAQSPMPGMDHGGMQMNQSPGSSMSGMDHSSMNMDLGPKDEAFDLRFIDAMIPHHEGAVEMAQEALQKSKRPEVQQLAQEIIDAQDKEIAQMKEWRKAWYPTMAETPMMYHAEMGHMMPMTEEMRNSMMMSGDLGAADDQFDLRFINAMIPHHQGAVEMANQAMEKTDRPEIKQLSQDIISSQQQEIAQMEQWRKQWYGQ</sequence>
<feature type="domain" description="DUF305" evidence="3">
    <location>
        <begin position="78"/>
        <end position="227"/>
    </location>
</feature>
<reference evidence="4" key="2">
    <citation type="journal article" date="2022" name="Microbiol. Resour. Announc.">
        <title>Metagenome Sequencing to Explore Phylogenomics of Terrestrial Cyanobacteria.</title>
        <authorList>
            <person name="Ward R.D."/>
            <person name="Stajich J.E."/>
            <person name="Johansen J.R."/>
            <person name="Huntemann M."/>
            <person name="Clum A."/>
            <person name="Foster B."/>
            <person name="Foster B."/>
            <person name="Roux S."/>
            <person name="Palaniappan K."/>
            <person name="Varghese N."/>
            <person name="Mukherjee S."/>
            <person name="Reddy T.B.K."/>
            <person name="Daum C."/>
            <person name="Copeland A."/>
            <person name="Chen I.A."/>
            <person name="Ivanova N.N."/>
            <person name="Kyrpides N.C."/>
            <person name="Shapiro N."/>
            <person name="Eloe-Fadrosh E.A."/>
            <person name="Pietrasiak N."/>
        </authorList>
    </citation>
    <scope>NUCLEOTIDE SEQUENCE</scope>
    <source>
        <strain evidence="4">GSE-TBD4-15B</strain>
    </source>
</reference>
<dbReference type="PANTHER" id="PTHR36933:SF1">
    <property type="entry name" value="SLL0788 PROTEIN"/>
    <property type="match status" value="1"/>
</dbReference>
<dbReference type="InterPro" id="IPR012347">
    <property type="entry name" value="Ferritin-like"/>
</dbReference>
<dbReference type="InterPro" id="IPR005183">
    <property type="entry name" value="DUF305_CopM-like"/>
</dbReference>
<comment type="caution">
    <text evidence="4">The sequence shown here is derived from an EMBL/GenBank/DDBJ whole genome shotgun (WGS) entry which is preliminary data.</text>
</comment>
<accession>A0A951PB02</accession>
<dbReference type="Proteomes" id="UP000707356">
    <property type="component" value="Unassembled WGS sequence"/>
</dbReference>